<keyword evidence="13" id="KW-0675">Receptor</keyword>
<keyword evidence="3 8" id="KW-1134">Transmembrane beta strand</keyword>
<feature type="chain" id="PRO_5016455016" evidence="10">
    <location>
        <begin position="30"/>
        <end position="787"/>
    </location>
</feature>
<dbReference type="Gene3D" id="2.170.130.10">
    <property type="entry name" value="TonB-dependent receptor, plug domain"/>
    <property type="match status" value="1"/>
</dbReference>
<evidence type="ECO:0000256" key="4">
    <source>
        <dbReference type="ARBA" id="ARBA00022692"/>
    </source>
</evidence>
<dbReference type="Pfam" id="PF07715">
    <property type="entry name" value="Plug"/>
    <property type="match status" value="1"/>
</dbReference>
<dbReference type="InterPro" id="IPR000531">
    <property type="entry name" value="Beta-barrel_TonB"/>
</dbReference>
<dbReference type="PANTHER" id="PTHR32552:SF83">
    <property type="entry name" value="BLR3904 PROTEIN"/>
    <property type="match status" value="1"/>
</dbReference>
<proteinExistence type="inferred from homology"/>
<sequence>MSMISRNRVSHCAMLVLLAAVPMAAPAFAGETLTPEGNWAPTAASGQTVETLPTVSVTGEPAPANNQKRETAVDRLPQDVQDTPQTIHVINEETLEQQGVTSLEQALRNVPGVTVEIGEGGALNGDQFRIRGFSSQTDVTQDGLRDFGVYTRDTWNTESVEVFLGPSGETFGRGNFAGTINTTSKAPVLGDFITLHGELGLGLHARTTADVNRKIGDTTAVRLNLMYTDTRPVDRDGPESKRWGIAPSIGFGLGTSTELTIGYFHQEDDRVPDYGIPTTANSITGGIASAASGPAPVDRSNWYGGTLDHDDTVADVLTVRLSHQATPWLKVHNDSRLGFYTRDFLPTAPSCAGANATTGVVTAGSCLANLLDGNPATVPVASRGGPSTPTYTEQWGVQNITTGIAEFTLGGLKNQFVLGADLAYEEAVRKSNGNIGQGRPAAVDMLNPSKADWAPIYVATNNRDSDATSFALFASEQIWFTNELSLLGGLRFERYSAESTLTTFGTVTGTTFVPTTPNTTSSAEIDETLWNPRASLVWEPSDEQTYYLSWSRSSEPATGTSVGNSTNPVSTTTAVQDLQPTTSETFEVGAKLNFFGGRLGTGITVFQVERDNSKEVDPVTNTITTSGQSVRNRGLELTATGKLTEAWTVQASYAFIDSEYLDFASTDATTNALMNGREVNNVPRNSFNLWTTYVPLEALTLGAGVRYHDEMFVSQGYRSGTNEVTTTEVPYYLAVDAMAQYRFSEGLAVQVNGYNLFDREDNYDQTRSNRLVPAAGRTVIFSTTATF</sequence>
<dbReference type="SUPFAM" id="SSF56935">
    <property type="entry name" value="Porins"/>
    <property type="match status" value="1"/>
</dbReference>
<evidence type="ECO:0000313" key="13">
    <source>
        <dbReference type="EMBL" id="PWR17824.1"/>
    </source>
</evidence>
<evidence type="ECO:0000256" key="8">
    <source>
        <dbReference type="PROSITE-ProRule" id="PRU01360"/>
    </source>
</evidence>
<evidence type="ECO:0000256" key="3">
    <source>
        <dbReference type="ARBA" id="ARBA00022452"/>
    </source>
</evidence>
<feature type="domain" description="TonB-dependent receptor-like beta-barrel" evidence="11">
    <location>
        <begin position="253"/>
        <end position="756"/>
    </location>
</feature>
<feature type="signal peptide" evidence="10">
    <location>
        <begin position="1"/>
        <end position="29"/>
    </location>
</feature>
<dbReference type="InterPro" id="IPR036942">
    <property type="entry name" value="Beta-barrel_TonB_sf"/>
</dbReference>
<evidence type="ECO:0000256" key="7">
    <source>
        <dbReference type="ARBA" id="ARBA00023237"/>
    </source>
</evidence>
<evidence type="ECO:0000259" key="11">
    <source>
        <dbReference type="Pfam" id="PF00593"/>
    </source>
</evidence>
<dbReference type="InterPro" id="IPR037066">
    <property type="entry name" value="Plug_dom_sf"/>
</dbReference>
<dbReference type="PROSITE" id="PS52016">
    <property type="entry name" value="TONB_DEPENDENT_REC_3"/>
    <property type="match status" value="1"/>
</dbReference>
<dbReference type="GO" id="GO:0009279">
    <property type="term" value="C:cell outer membrane"/>
    <property type="evidence" value="ECO:0007669"/>
    <property type="project" value="UniProtKB-SubCell"/>
</dbReference>
<keyword evidence="4 8" id="KW-0812">Transmembrane</keyword>
<keyword evidence="10" id="KW-0732">Signal</keyword>
<evidence type="ECO:0000256" key="1">
    <source>
        <dbReference type="ARBA" id="ARBA00004571"/>
    </source>
</evidence>
<dbReference type="AlphaFoldDB" id="A0A317DTX3"/>
<feature type="domain" description="TonB-dependent receptor plug" evidence="12">
    <location>
        <begin position="80"/>
        <end position="179"/>
    </location>
</feature>
<dbReference type="Pfam" id="PF00593">
    <property type="entry name" value="TonB_dep_Rec_b-barrel"/>
    <property type="match status" value="1"/>
</dbReference>
<comment type="subcellular location">
    <subcellularLocation>
        <location evidence="1 8">Cell outer membrane</location>
        <topology evidence="1 8">Multi-pass membrane protein</topology>
    </subcellularLocation>
</comment>
<gene>
    <name evidence="13" type="ORF">DKG75_22035</name>
</gene>
<evidence type="ECO:0000256" key="9">
    <source>
        <dbReference type="RuleBase" id="RU003357"/>
    </source>
</evidence>
<organism evidence="13 14">
    <name type="scientific">Zavarzinia compransoris</name>
    <dbReference type="NCBI Taxonomy" id="1264899"/>
    <lineage>
        <taxon>Bacteria</taxon>
        <taxon>Pseudomonadati</taxon>
        <taxon>Pseudomonadota</taxon>
        <taxon>Alphaproteobacteria</taxon>
        <taxon>Rhodospirillales</taxon>
        <taxon>Zavarziniaceae</taxon>
        <taxon>Zavarzinia</taxon>
    </lineage>
</organism>
<reference evidence="14" key="1">
    <citation type="submission" date="2018-05" db="EMBL/GenBank/DDBJ databases">
        <title>Zavarzinia sp. HR-AS.</title>
        <authorList>
            <person name="Lee Y."/>
            <person name="Jeon C.O."/>
        </authorList>
    </citation>
    <scope>NUCLEOTIDE SEQUENCE [LARGE SCALE GENOMIC DNA]</scope>
    <source>
        <strain evidence="14">DSM 1231</strain>
    </source>
</reference>
<protein>
    <submittedName>
        <fullName evidence="13">TonB-dependent siderophore receptor</fullName>
    </submittedName>
</protein>
<keyword evidence="2 8" id="KW-0813">Transport</keyword>
<keyword evidence="7 8" id="KW-0998">Cell outer membrane</keyword>
<evidence type="ECO:0000256" key="5">
    <source>
        <dbReference type="ARBA" id="ARBA00023077"/>
    </source>
</evidence>
<evidence type="ECO:0000256" key="2">
    <source>
        <dbReference type="ARBA" id="ARBA00022448"/>
    </source>
</evidence>
<dbReference type="RefSeq" id="WP_109923353.1">
    <property type="nucleotide sequence ID" value="NZ_QGLF01000008.1"/>
</dbReference>
<keyword evidence="5 9" id="KW-0798">TonB box</keyword>
<evidence type="ECO:0000256" key="6">
    <source>
        <dbReference type="ARBA" id="ARBA00023136"/>
    </source>
</evidence>
<dbReference type="Gene3D" id="2.40.170.20">
    <property type="entry name" value="TonB-dependent receptor, beta-barrel domain"/>
    <property type="match status" value="1"/>
</dbReference>
<accession>A0A317DTX3</accession>
<dbReference type="InterPro" id="IPR039426">
    <property type="entry name" value="TonB-dep_rcpt-like"/>
</dbReference>
<dbReference type="Proteomes" id="UP000246077">
    <property type="component" value="Unassembled WGS sequence"/>
</dbReference>
<name>A0A317DTX3_9PROT</name>
<evidence type="ECO:0000313" key="14">
    <source>
        <dbReference type="Proteomes" id="UP000246077"/>
    </source>
</evidence>
<dbReference type="InterPro" id="IPR012910">
    <property type="entry name" value="Plug_dom"/>
</dbReference>
<comment type="caution">
    <text evidence="13">The sequence shown here is derived from an EMBL/GenBank/DDBJ whole genome shotgun (WGS) entry which is preliminary data.</text>
</comment>
<dbReference type="EMBL" id="QGLF01000008">
    <property type="protein sequence ID" value="PWR17824.1"/>
    <property type="molecule type" value="Genomic_DNA"/>
</dbReference>
<dbReference type="PANTHER" id="PTHR32552">
    <property type="entry name" value="FERRICHROME IRON RECEPTOR-RELATED"/>
    <property type="match status" value="1"/>
</dbReference>
<evidence type="ECO:0000259" key="12">
    <source>
        <dbReference type="Pfam" id="PF07715"/>
    </source>
</evidence>
<keyword evidence="14" id="KW-1185">Reference proteome</keyword>
<dbReference type="OrthoDB" id="9760333at2"/>
<comment type="similarity">
    <text evidence="8 9">Belongs to the TonB-dependent receptor family.</text>
</comment>
<evidence type="ECO:0000256" key="10">
    <source>
        <dbReference type="SAM" id="SignalP"/>
    </source>
</evidence>
<dbReference type="GO" id="GO:0015344">
    <property type="term" value="F:siderophore uptake transmembrane transporter activity"/>
    <property type="evidence" value="ECO:0007669"/>
    <property type="project" value="TreeGrafter"/>
</dbReference>
<keyword evidence="6 8" id="KW-0472">Membrane</keyword>
<dbReference type="CDD" id="cd01347">
    <property type="entry name" value="ligand_gated_channel"/>
    <property type="match status" value="1"/>
</dbReference>